<feature type="region of interest" description="Disordered" evidence="2">
    <location>
        <begin position="229"/>
        <end position="276"/>
    </location>
</feature>
<feature type="compositionally biased region" description="Polar residues" evidence="2">
    <location>
        <begin position="263"/>
        <end position="276"/>
    </location>
</feature>
<dbReference type="RefSeq" id="WP_058526172.1">
    <property type="nucleotide sequence ID" value="NZ_CAAAHY010000006.1"/>
</dbReference>
<accession>A0A0W0TQY0</accession>
<protein>
    <submittedName>
        <fullName evidence="3">Coiled-coil-containing protein</fullName>
    </submittedName>
</protein>
<gene>
    <name evidence="3" type="primary">legC4_3</name>
    <name evidence="3" type="ORF">Lery_1006</name>
</gene>
<dbReference type="PATRIC" id="fig|448.7.peg.1054"/>
<organism evidence="3 4">
    <name type="scientific">Legionella erythra</name>
    <dbReference type="NCBI Taxonomy" id="448"/>
    <lineage>
        <taxon>Bacteria</taxon>
        <taxon>Pseudomonadati</taxon>
        <taxon>Pseudomonadota</taxon>
        <taxon>Gammaproteobacteria</taxon>
        <taxon>Legionellales</taxon>
        <taxon>Legionellaceae</taxon>
        <taxon>Legionella</taxon>
    </lineage>
</organism>
<keyword evidence="4" id="KW-1185">Reference proteome</keyword>
<dbReference type="OrthoDB" id="5652557at2"/>
<evidence type="ECO:0000256" key="2">
    <source>
        <dbReference type="SAM" id="MobiDB-lite"/>
    </source>
</evidence>
<feature type="compositionally biased region" description="Basic and acidic residues" evidence="2">
    <location>
        <begin position="248"/>
        <end position="259"/>
    </location>
</feature>
<proteinExistence type="predicted"/>
<feature type="compositionally biased region" description="Polar residues" evidence="2">
    <location>
        <begin position="233"/>
        <end position="247"/>
    </location>
</feature>
<evidence type="ECO:0000313" key="4">
    <source>
        <dbReference type="Proteomes" id="UP000054773"/>
    </source>
</evidence>
<feature type="coiled-coil region" evidence="1">
    <location>
        <begin position="149"/>
        <end position="176"/>
    </location>
</feature>
<comment type="caution">
    <text evidence="3">The sequence shown here is derived from an EMBL/GenBank/DDBJ whole genome shotgun (WGS) entry which is preliminary data.</text>
</comment>
<evidence type="ECO:0000256" key="1">
    <source>
        <dbReference type="SAM" id="Coils"/>
    </source>
</evidence>
<dbReference type="AlphaFoldDB" id="A0A0W0TQY0"/>
<dbReference type="EMBL" id="LNYA01000023">
    <property type="protein sequence ID" value="KTC97952.1"/>
    <property type="molecule type" value="Genomic_DNA"/>
</dbReference>
<reference evidence="3 4" key="1">
    <citation type="submission" date="2015-11" db="EMBL/GenBank/DDBJ databases">
        <title>Genomic analysis of 38 Legionella species identifies large and diverse effector repertoires.</title>
        <authorList>
            <person name="Burstein D."/>
            <person name="Amaro F."/>
            <person name="Zusman T."/>
            <person name="Lifshitz Z."/>
            <person name="Cohen O."/>
            <person name="Gilbert J.A."/>
            <person name="Pupko T."/>
            <person name="Shuman H.A."/>
            <person name="Segal G."/>
        </authorList>
    </citation>
    <scope>NUCLEOTIDE SEQUENCE [LARGE SCALE GENOMIC DNA]</scope>
    <source>
        <strain evidence="3 4">SE-32A-C8</strain>
    </source>
</reference>
<sequence>MPKNILFNFLSFRKKRNKRDLEHAESITLKQTLDKKNYFLIELPRSNYSLMGLGTRFNLVKHHVSIYENESRANPHLSQLHYTADFINTNRIEYRLHVYYDHKDQMVSGPHFSVRLDNNKYREIDASSVSQELLELAEKSMRAVIVEIREKYLDTYSQLEQEYQRLDRQCSILYETRESHMAEYVAKMKNFIKLAENLSILTSHNHYTHKHAFLTRLLITIQTPAMSTEAPVDTSTTEPQSSLSLNTQREDTSRRDAARVRNKSSNTSRRQTNNPLQGIERQVDALARQFIALSAQPREKNVMKHTKELGNLWALCNQYSLEADLVIPQDAPQSSIPCLTKLQTLSVKLEKACKEHFLYLLEQKQFDAAKLLQNFYYLLDVNRLAAALKDDNAELLDFILTYGEDLVLDNQVLIIDKKKYTNAVVFCYEQGLADCLAVLINHDASILIPGANGLPLAYSLLMQDEHPLQRVLAACPQKTTLSSSFYFGLKNALRRYIASEELPANEQKKISAAIAYYQILANDLLFNRDLGPLGQQVNYSISAITLLMNEPLPADLMQDEAIQQAYSQCIHCAMQFFKPLKPRARMDMVKHFHGNLNDLSELFRLNDLSDAELADKVEFLKQYLHDVEIMWDDLADCMRNLKKNNSLHIQQEAQDSVAEAVTNLFSRYNLDKASSDEEETLSEDDDLSPLGALMSLAALAYPSVRTRMGFFSGASAANSSGAPGEEPEASPGI</sequence>
<keyword evidence="1" id="KW-0175">Coiled coil</keyword>
<name>A0A0W0TQY0_LEGER</name>
<dbReference type="Proteomes" id="UP000054773">
    <property type="component" value="Unassembled WGS sequence"/>
</dbReference>
<evidence type="ECO:0000313" key="3">
    <source>
        <dbReference type="EMBL" id="KTC97952.1"/>
    </source>
</evidence>